<dbReference type="EMBL" id="MDTU01000001">
    <property type="protein sequence ID" value="ODN42447.1"/>
    <property type="molecule type" value="Genomic_DNA"/>
</dbReference>
<keyword evidence="3" id="KW-1185">Reference proteome</keyword>
<evidence type="ECO:0000313" key="2">
    <source>
        <dbReference type="EMBL" id="ODN42447.1"/>
    </source>
</evidence>
<keyword evidence="1" id="KW-0472">Membrane</keyword>
<evidence type="ECO:0000256" key="1">
    <source>
        <dbReference type="SAM" id="Phobius"/>
    </source>
</evidence>
<protein>
    <submittedName>
        <fullName evidence="2">Uncharacterized protein</fullName>
    </submittedName>
</protein>
<organism evidence="2 3">
    <name type="scientific">Piscirickettsia litoralis</name>
    <dbReference type="NCBI Taxonomy" id="1891921"/>
    <lineage>
        <taxon>Bacteria</taxon>
        <taxon>Pseudomonadati</taxon>
        <taxon>Pseudomonadota</taxon>
        <taxon>Gammaproteobacteria</taxon>
        <taxon>Thiotrichales</taxon>
        <taxon>Piscirickettsiaceae</taxon>
        <taxon>Piscirickettsia</taxon>
    </lineage>
</organism>
<dbReference type="Proteomes" id="UP000094329">
    <property type="component" value="Unassembled WGS sequence"/>
</dbReference>
<proteinExistence type="predicted"/>
<keyword evidence="1" id="KW-1133">Transmembrane helix</keyword>
<evidence type="ECO:0000313" key="3">
    <source>
        <dbReference type="Proteomes" id="UP000094329"/>
    </source>
</evidence>
<feature type="transmembrane region" description="Helical" evidence="1">
    <location>
        <begin position="6"/>
        <end position="24"/>
    </location>
</feature>
<sequence length="77" mass="8786">MILKKNLLIMSILFLLISILYMICSKNTPLVLSHLFYNIIQWVKWGGLAIAIVFVGIFVVIGTIVMVATLWSELFEK</sequence>
<name>A0ABX3A0R2_9GAMM</name>
<accession>A0ABX3A0R2</accession>
<comment type="caution">
    <text evidence="2">The sequence shown here is derived from an EMBL/GenBank/DDBJ whole genome shotgun (WGS) entry which is preliminary data.</text>
</comment>
<reference evidence="2 3" key="1">
    <citation type="submission" date="2016-08" db="EMBL/GenBank/DDBJ databases">
        <title>Draft genome sequence of Candidatus Piscirickettsia litoralis, from seawater.</title>
        <authorList>
            <person name="Wan X."/>
            <person name="Lee A.J."/>
            <person name="Hou S."/>
            <person name="Donachie S.P."/>
        </authorList>
    </citation>
    <scope>NUCLEOTIDE SEQUENCE [LARGE SCALE GENOMIC DNA]</scope>
    <source>
        <strain evidence="2 3">Y2</strain>
    </source>
</reference>
<feature type="transmembrane region" description="Helical" evidence="1">
    <location>
        <begin position="45"/>
        <end position="71"/>
    </location>
</feature>
<keyword evidence="1" id="KW-0812">Transmembrane</keyword>
<gene>
    <name evidence="2" type="ORF">BGC07_05260</name>
</gene>